<dbReference type="Proteomes" id="UP001431209">
    <property type="component" value="Unassembled WGS sequence"/>
</dbReference>
<proteinExistence type="predicted"/>
<evidence type="ECO:0000313" key="2">
    <source>
        <dbReference type="Proteomes" id="UP001431209"/>
    </source>
</evidence>
<organism evidence="1 2">
    <name type="scientific">Acrasis kona</name>
    <dbReference type="NCBI Taxonomy" id="1008807"/>
    <lineage>
        <taxon>Eukaryota</taxon>
        <taxon>Discoba</taxon>
        <taxon>Heterolobosea</taxon>
        <taxon>Tetramitia</taxon>
        <taxon>Eutetramitia</taxon>
        <taxon>Acrasidae</taxon>
        <taxon>Acrasis</taxon>
    </lineage>
</organism>
<comment type="caution">
    <text evidence="1">The sequence shown here is derived from an EMBL/GenBank/DDBJ whole genome shotgun (WGS) entry which is preliminary data.</text>
</comment>
<protein>
    <submittedName>
        <fullName evidence="1">Uncharacterized protein</fullName>
    </submittedName>
</protein>
<dbReference type="EMBL" id="JAOPGA020001138">
    <property type="protein sequence ID" value="KAL0485438.1"/>
    <property type="molecule type" value="Genomic_DNA"/>
</dbReference>
<gene>
    <name evidence="1" type="ORF">AKO1_011740</name>
</gene>
<accession>A0AAW2Z8Z5</accession>
<keyword evidence="2" id="KW-1185">Reference proteome</keyword>
<sequence>MQVKEEGKKEEKKAGKKEFELTSQFEEYFKALTASKQKNKLKPRDDLKDTWKPLKGHDLVELWKYSAPYLSSFLLPIRPWKKDETKSLAYKDQEARADTLANEILSKEHIKTLRLMDGHGRILLLFLKTMMEKKGGDERLRSLRIDWVDIDNGVCEWHKKTFECKSINHINSNIFKSPTEPNTFVYLNFCGMGSMWGKLQDYLRSNMSVHMMFSCSMARRAAETNLGKLDNIERERDMTKLFVERRIFVTYLLPAQSEKVKVETDREKNKKAVVNVYQTKGSDLKKAAEIKQQVTEKDNQCRGTTNKNARCRNTLNCPHHRTSNNK</sequence>
<evidence type="ECO:0000313" key="1">
    <source>
        <dbReference type="EMBL" id="KAL0485438.1"/>
    </source>
</evidence>
<dbReference type="AlphaFoldDB" id="A0AAW2Z8Z5"/>
<name>A0AAW2Z8Z5_9EUKA</name>
<reference evidence="1 2" key="1">
    <citation type="submission" date="2024-03" db="EMBL/GenBank/DDBJ databases">
        <title>The Acrasis kona genome and developmental transcriptomes reveal deep origins of eukaryotic multicellular pathways.</title>
        <authorList>
            <person name="Sheikh S."/>
            <person name="Fu C.-J."/>
            <person name="Brown M.W."/>
            <person name="Baldauf S.L."/>
        </authorList>
    </citation>
    <scope>NUCLEOTIDE SEQUENCE [LARGE SCALE GENOMIC DNA]</scope>
    <source>
        <strain evidence="1 2">ATCC MYA-3509</strain>
    </source>
</reference>